<keyword evidence="2" id="KW-1185">Reference proteome</keyword>
<evidence type="ECO:0000313" key="3">
    <source>
        <dbReference type="WBParaSite" id="PEQ_0000443001-mRNA-1"/>
    </source>
</evidence>
<dbReference type="AlphaFoldDB" id="A0A914RDP5"/>
<name>A0A914RDP5_PAREQ</name>
<proteinExistence type="predicted"/>
<dbReference type="WBParaSite" id="PEQ_0000443001-mRNA-1">
    <property type="protein sequence ID" value="PEQ_0000443001-mRNA-1"/>
    <property type="gene ID" value="PEQ_0000443001"/>
</dbReference>
<protein>
    <submittedName>
        <fullName evidence="3">ADAMTS cysteine-rich domain-containing protein</fullName>
    </submittedName>
</protein>
<organism evidence="2 3">
    <name type="scientific">Parascaris equorum</name>
    <name type="common">Equine roundworm</name>
    <dbReference type="NCBI Taxonomy" id="6256"/>
    <lineage>
        <taxon>Eukaryota</taxon>
        <taxon>Metazoa</taxon>
        <taxon>Ecdysozoa</taxon>
        <taxon>Nematoda</taxon>
        <taxon>Chromadorea</taxon>
        <taxon>Rhabditida</taxon>
        <taxon>Spirurina</taxon>
        <taxon>Ascaridomorpha</taxon>
        <taxon>Ascaridoidea</taxon>
        <taxon>Ascarididae</taxon>
        <taxon>Parascaris</taxon>
    </lineage>
</organism>
<dbReference type="Proteomes" id="UP000887564">
    <property type="component" value="Unplaced"/>
</dbReference>
<reference evidence="3" key="1">
    <citation type="submission" date="2022-11" db="UniProtKB">
        <authorList>
            <consortium name="WormBaseParasite"/>
        </authorList>
    </citation>
    <scope>IDENTIFICATION</scope>
</reference>
<dbReference type="InterPro" id="IPR037192">
    <property type="entry name" value="ERO1-like_sf"/>
</dbReference>
<accession>A0A914RDP5</accession>
<keyword evidence="1" id="KW-0472">Membrane</keyword>
<sequence>MEKSCPFWRDERECVSKECGIGYCDDEVPSALKRPASISVFDTQRLESPGTFVMCEQIEEEVYRNC</sequence>
<evidence type="ECO:0000256" key="1">
    <source>
        <dbReference type="ARBA" id="ARBA00023136"/>
    </source>
</evidence>
<evidence type="ECO:0000313" key="2">
    <source>
        <dbReference type="Proteomes" id="UP000887564"/>
    </source>
</evidence>
<dbReference type="SUPFAM" id="SSF110019">
    <property type="entry name" value="ERO1-like"/>
    <property type="match status" value="1"/>
</dbReference>